<gene>
    <name evidence="13" type="ORF">LFTS_01214</name>
</gene>
<keyword evidence="4" id="KW-0808">Transferase</keyword>
<dbReference type="Pfam" id="PF02518">
    <property type="entry name" value="HATPase_c"/>
    <property type="match status" value="1"/>
</dbReference>
<dbReference type="Gene3D" id="1.10.287.130">
    <property type="match status" value="1"/>
</dbReference>
<keyword evidence="6" id="KW-0418">Kinase</keyword>
<dbReference type="Gene3D" id="3.30.450.20">
    <property type="entry name" value="PAS domain"/>
    <property type="match status" value="1"/>
</dbReference>
<dbReference type="SMART" id="SM00387">
    <property type="entry name" value="HATPase_c"/>
    <property type="match status" value="1"/>
</dbReference>
<dbReference type="NCBIfam" id="TIGR00229">
    <property type="entry name" value="sensory_box"/>
    <property type="match status" value="1"/>
</dbReference>
<evidence type="ECO:0000256" key="2">
    <source>
        <dbReference type="ARBA" id="ARBA00012438"/>
    </source>
</evidence>
<dbReference type="OrthoDB" id="9784397at2"/>
<evidence type="ECO:0000259" key="10">
    <source>
        <dbReference type="PROSITE" id="PS50109"/>
    </source>
</evidence>
<evidence type="ECO:0000313" key="13">
    <source>
        <dbReference type="EMBL" id="SOU92587.1"/>
    </source>
</evidence>
<dbReference type="SUPFAM" id="SSF55781">
    <property type="entry name" value="GAF domain-like"/>
    <property type="match status" value="1"/>
</dbReference>
<evidence type="ECO:0000256" key="8">
    <source>
        <dbReference type="ARBA" id="ARBA00023012"/>
    </source>
</evidence>
<dbReference type="CDD" id="cd00130">
    <property type="entry name" value="PAS"/>
    <property type="match status" value="1"/>
</dbReference>
<keyword evidence="5" id="KW-0547">Nucleotide-binding</keyword>
<keyword evidence="7" id="KW-0067">ATP-binding</keyword>
<proteinExistence type="predicted"/>
<reference evidence="13" key="1">
    <citation type="submission" date="2017-12" db="EMBL/GenBank/DDBJ databases">
        <authorList>
            <consortium name="SysMetEx"/>
        </authorList>
    </citation>
    <scope>NUCLEOTIDE SEQUENCE</scope>
    <source>
        <strain evidence="13">Pb_238</strain>
    </source>
</reference>
<dbReference type="InterPro" id="IPR035965">
    <property type="entry name" value="PAS-like_dom_sf"/>
</dbReference>
<organism evidence="13">
    <name type="scientific">Leptospirillum ferriphilum</name>
    <dbReference type="NCBI Taxonomy" id="178606"/>
    <lineage>
        <taxon>Bacteria</taxon>
        <taxon>Pseudomonadati</taxon>
        <taxon>Nitrospirota</taxon>
        <taxon>Nitrospiria</taxon>
        <taxon>Nitrospirales</taxon>
        <taxon>Nitrospiraceae</taxon>
        <taxon>Leptospirillum</taxon>
    </lineage>
</organism>
<evidence type="ECO:0000256" key="5">
    <source>
        <dbReference type="ARBA" id="ARBA00022741"/>
    </source>
</evidence>
<dbReference type="InterPro" id="IPR029016">
    <property type="entry name" value="GAF-like_dom_sf"/>
</dbReference>
<evidence type="ECO:0000256" key="6">
    <source>
        <dbReference type="ARBA" id="ARBA00022777"/>
    </source>
</evidence>
<keyword evidence="3" id="KW-0597">Phosphoprotein</keyword>
<dbReference type="InterPro" id="IPR004358">
    <property type="entry name" value="Sig_transdc_His_kin-like_C"/>
</dbReference>
<dbReference type="SMART" id="SM00065">
    <property type="entry name" value="GAF"/>
    <property type="match status" value="1"/>
</dbReference>
<dbReference type="EMBL" id="LT966316">
    <property type="protein sequence ID" value="SOU92587.1"/>
    <property type="molecule type" value="Genomic_DNA"/>
</dbReference>
<dbReference type="PROSITE" id="PS50112">
    <property type="entry name" value="PAS"/>
    <property type="match status" value="1"/>
</dbReference>
<dbReference type="Pfam" id="PF00989">
    <property type="entry name" value="PAS"/>
    <property type="match status" value="1"/>
</dbReference>
<dbReference type="InterPro" id="IPR013767">
    <property type="entry name" value="PAS_fold"/>
</dbReference>
<dbReference type="PROSITE" id="PS50109">
    <property type="entry name" value="HIS_KIN"/>
    <property type="match status" value="1"/>
</dbReference>
<dbReference type="PROSITE" id="PS50113">
    <property type="entry name" value="PAC"/>
    <property type="match status" value="1"/>
</dbReference>
<dbReference type="InterPro" id="IPR036890">
    <property type="entry name" value="HATPase_C_sf"/>
</dbReference>
<keyword evidence="8" id="KW-0902">Two-component regulatory system</keyword>
<dbReference type="AlphaFoldDB" id="A0A2I2MFU9"/>
<evidence type="ECO:0000256" key="9">
    <source>
        <dbReference type="SAM" id="MobiDB-lite"/>
    </source>
</evidence>
<dbReference type="Pfam" id="PF01590">
    <property type="entry name" value="GAF"/>
    <property type="match status" value="1"/>
</dbReference>
<dbReference type="CDD" id="cd00082">
    <property type="entry name" value="HisKA"/>
    <property type="match status" value="1"/>
</dbReference>
<feature type="domain" description="PAC" evidence="12">
    <location>
        <begin position="375"/>
        <end position="429"/>
    </location>
</feature>
<feature type="domain" description="PAS" evidence="11">
    <location>
        <begin position="304"/>
        <end position="350"/>
    </location>
</feature>
<dbReference type="RefSeq" id="WP_099590513.1">
    <property type="nucleotide sequence ID" value="NZ_OBMB01000001.1"/>
</dbReference>
<feature type="domain" description="Histidine kinase" evidence="10">
    <location>
        <begin position="442"/>
        <end position="654"/>
    </location>
</feature>
<dbReference type="InterPro" id="IPR000700">
    <property type="entry name" value="PAS-assoc_C"/>
</dbReference>
<evidence type="ECO:0000256" key="1">
    <source>
        <dbReference type="ARBA" id="ARBA00000085"/>
    </source>
</evidence>
<dbReference type="GO" id="GO:0005524">
    <property type="term" value="F:ATP binding"/>
    <property type="evidence" value="ECO:0007669"/>
    <property type="project" value="UniProtKB-KW"/>
</dbReference>
<dbReference type="InterPro" id="IPR001610">
    <property type="entry name" value="PAC"/>
</dbReference>
<feature type="region of interest" description="Disordered" evidence="9">
    <location>
        <begin position="1"/>
        <end position="23"/>
    </location>
</feature>
<evidence type="ECO:0000256" key="4">
    <source>
        <dbReference type="ARBA" id="ARBA00022679"/>
    </source>
</evidence>
<dbReference type="SMART" id="SM00091">
    <property type="entry name" value="PAS"/>
    <property type="match status" value="1"/>
</dbReference>
<dbReference type="SUPFAM" id="SSF47384">
    <property type="entry name" value="Homodimeric domain of signal transducing histidine kinase"/>
    <property type="match status" value="1"/>
</dbReference>
<evidence type="ECO:0000256" key="7">
    <source>
        <dbReference type="ARBA" id="ARBA00022840"/>
    </source>
</evidence>
<dbReference type="Pfam" id="PF00512">
    <property type="entry name" value="HisKA"/>
    <property type="match status" value="1"/>
</dbReference>
<dbReference type="Gene3D" id="3.30.565.10">
    <property type="entry name" value="Histidine kinase-like ATPase, C-terminal domain"/>
    <property type="match status" value="1"/>
</dbReference>
<evidence type="ECO:0000259" key="11">
    <source>
        <dbReference type="PROSITE" id="PS50112"/>
    </source>
</evidence>
<sequence>MIDDKTGHPFSPANVHSGHASAQAERKEFPVGIGLFDNRGNILYQSPSYEEILSGLTRTEAGSEPVPLATVLRTFASTAGEDGERHNRYTATDAEGTTHILDCSVFLLPHETGRDGHRLVHVQDRTTIDSLARETLVVGRYQEVLGRIAQLAVSGAPIQEVADLSARETARALDVEFCKILIPGDSDPLLHLLAGVGWREGLVGTHVQEGGSHSQAGFAIRQRKPVVVLDLETEKRFSPSTLLSEHSVRSGVSVPMMFQDQVLGAMSVHTRSLRRFDDREIGFLETVANTFATILERWKREGIQLSLYNRLFAQLQDGVILTDTRGVILEWNPAMERMSGWSRPEAIGRTPALITSGRQSSDFYALLWETLLSGKPFTGRFVNHRKDGTEFLVWESIGPVMDPDGTIRYFLAILTDLSEREKLLEALRHMEQIKLVGQLSGGLLHEIRNPLIGIGSLADHMTHDQKLPDNLKRQAQLIASEARRIDELLESHLSVLRPKTFDFQPLDLEDLLMETRSLLQQTLLKGRVRFVLEAGKGLPSVEGARGPLQQVFLNLMMNGLEAMSEGGVLSVSLSTTTFRARNGIAVTIEDSGKGIPEALLKKLHEPFFTYGKAKGIGLGLTITRDIIERHGGHLQIESPKTGGVRAVVWLPVKQEGQPS</sequence>
<accession>A0A2I2MFU9</accession>
<dbReference type="GO" id="GO:0000155">
    <property type="term" value="F:phosphorelay sensor kinase activity"/>
    <property type="evidence" value="ECO:0007669"/>
    <property type="project" value="InterPro"/>
</dbReference>
<dbReference type="SUPFAM" id="SSF55874">
    <property type="entry name" value="ATPase domain of HSP90 chaperone/DNA topoisomerase II/histidine kinase"/>
    <property type="match status" value="1"/>
</dbReference>
<evidence type="ECO:0000259" key="12">
    <source>
        <dbReference type="PROSITE" id="PS50113"/>
    </source>
</evidence>
<dbReference type="InterPro" id="IPR003594">
    <property type="entry name" value="HATPase_dom"/>
</dbReference>
<dbReference type="InterPro" id="IPR000014">
    <property type="entry name" value="PAS"/>
</dbReference>
<dbReference type="PANTHER" id="PTHR43065:SF10">
    <property type="entry name" value="PEROXIDE STRESS-ACTIVATED HISTIDINE KINASE MAK3"/>
    <property type="match status" value="1"/>
</dbReference>
<dbReference type="SUPFAM" id="SSF55785">
    <property type="entry name" value="PYP-like sensor domain (PAS domain)"/>
    <property type="match status" value="1"/>
</dbReference>
<protein>
    <recommendedName>
        <fullName evidence="2">histidine kinase</fullName>
        <ecNumber evidence="2">2.7.13.3</ecNumber>
    </recommendedName>
</protein>
<dbReference type="Gene3D" id="3.30.450.40">
    <property type="match status" value="1"/>
</dbReference>
<dbReference type="InterPro" id="IPR005467">
    <property type="entry name" value="His_kinase_dom"/>
</dbReference>
<dbReference type="PANTHER" id="PTHR43065">
    <property type="entry name" value="SENSOR HISTIDINE KINASE"/>
    <property type="match status" value="1"/>
</dbReference>
<dbReference type="SMART" id="SM00086">
    <property type="entry name" value="PAC"/>
    <property type="match status" value="1"/>
</dbReference>
<dbReference type="EC" id="2.7.13.3" evidence="2"/>
<comment type="catalytic activity">
    <reaction evidence="1">
        <text>ATP + protein L-histidine = ADP + protein N-phospho-L-histidine.</text>
        <dbReference type="EC" id="2.7.13.3"/>
    </reaction>
</comment>
<dbReference type="PRINTS" id="PR00344">
    <property type="entry name" value="BCTRLSENSOR"/>
</dbReference>
<dbReference type="InterPro" id="IPR003661">
    <property type="entry name" value="HisK_dim/P_dom"/>
</dbReference>
<dbReference type="GO" id="GO:0006355">
    <property type="term" value="P:regulation of DNA-templated transcription"/>
    <property type="evidence" value="ECO:0007669"/>
    <property type="project" value="InterPro"/>
</dbReference>
<evidence type="ECO:0000256" key="3">
    <source>
        <dbReference type="ARBA" id="ARBA00022553"/>
    </source>
</evidence>
<name>A0A2I2MFU9_9BACT</name>
<dbReference type="InterPro" id="IPR036097">
    <property type="entry name" value="HisK_dim/P_sf"/>
</dbReference>
<dbReference type="InterPro" id="IPR003018">
    <property type="entry name" value="GAF"/>
</dbReference>